<dbReference type="Pfam" id="PF17136">
    <property type="entry name" value="ribosomal_L24"/>
    <property type="match status" value="1"/>
</dbReference>
<dbReference type="InterPro" id="IPR003256">
    <property type="entry name" value="Ribosomal_uL24"/>
</dbReference>
<dbReference type="AlphaFoldDB" id="A0A967DYZ6"/>
<keyword evidence="3 5" id="KW-0687">Ribonucleoprotein</keyword>
<evidence type="ECO:0000313" key="8">
    <source>
        <dbReference type="EMBL" id="NGZ90350.1"/>
    </source>
</evidence>
<dbReference type="PANTHER" id="PTHR12903">
    <property type="entry name" value="MITOCHONDRIAL RIBOSOMAL PROTEIN L24"/>
    <property type="match status" value="1"/>
</dbReference>
<evidence type="ECO:0000256" key="1">
    <source>
        <dbReference type="ARBA" id="ARBA00010618"/>
    </source>
</evidence>
<evidence type="ECO:0000313" key="9">
    <source>
        <dbReference type="Proteomes" id="UP000643701"/>
    </source>
</evidence>
<keyword evidence="9" id="KW-1185">Reference proteome</keyword>
<dbReference type="EMBL" id="JAANAS010000061">
    <property type="protein sequence ID" value="NGZ90350.1"/>
    <property type="molecule type" value="Genomic_DNA"/>
</dbReference>
<dbReference type="InterPro" id="IPR014722">
    <property type="entry name" value="Rib_uL2_dom2"/>
</dbReference>
<sequence length="103" mass="11324">MSKIKLKVGDQVRVLAGESKGKEGRILKISKDKTRAIVEGANLVKKHQKPSATNPQGGIKEMEATLHISNLSLLTKDGKTTRVGYQMQEGKKVRISKKTNEVI</sequence>
<dbReference type="GO" id="GO:1990904">
    <property type="term" value="C:ribonucleoprotein complex"/>
    <property type="evidence" value="ECO:0007669"/>
    <property type="project" value="UniProtKB-KW"/>
</dbReference>
<evidence type="ECO:0000259" key="7">
    <source>
        <dbReference type="SMART" id="SM00739"/>
    </source>
</evidence>
<dbReference type="RefSeq" id="WP_166400596.1">
    <property type="nucleotide sequence ID" value="NZ_JAANAS010000061.1"/>
</dbReference>
<dbReference type="InterPro" id="IPR005824">
    <property type="entry name" value="KOW"/>
</dbReference>
<gene>
    <name evidence="5 8" type="primary">rplX</name>
    <name evidence="8" type="ORF">G7034_08790</name>
</gene>
<accession>A0A967DYZ6</accession>
<dbReference type="Pfam" id="PF00467">
    <property type="entry name" value="KOW"/>
    <property type="match status" value="1"/>
</dbReference>
<evidence type="ECO:0000256" key="3">
    <source>
        <dbReference type="ARBA" id="ARBA00023274"/>
    </source>
</evidence>
<comment type="similarity">
    <text evidence="1 5 6">Belongs to the universal ribosomal protein uL24 family.</text>
</comment>
<evidence type="ECO:0000256" key="4">
    <source>
        <dbReference type="ARBA" id="ARBA00035206"/>
    </source>
</evidence>
<dbReference type="SUPFAM" id="SSF50104">
    <property type="entry name" value="Translation proteins SH3-like domain"/>
    <property type="match status" value="1"/>
</dbReference>
<organism evidence="8 9">
    <name type="scientific">Psychroflexus maritimus</name>
    <dbReference type="NCBI Taxonomy" id="2714865"/>
    <lineage>
        <taxon>Bacteria</taxon>
        <taxon>Pseudomonadati</taxon>
        <taxon>Bacteroidota</taxon>
        <taxon>Flavobacteriia</taxon>
        <taxon>Flavobacteriales</taxon>
        <taxon>Flavobacteriaceae</taxon>
        <taxon>Psychroflexus</taxon>
    </lineage>
</organism>
<protein>
    <recommendedName>
        <fullName evidence="4 5">Large ribosomal subunit protein uL24</fullName>
    </recommendedName>
</protein>
<dbReference type="InterPro" id="IPR057264">
    <property type="entry name" value="Ribosomal_uL24_C"/>
</dbReference>
<name>A0A967DYZ6_9FLAO</name>
<proteinExistence type="inferred from homology"/>
<dbReference type="CDD" id="cd06089">
    <property type="entry name" value="KOW_RPL26"/>
    <property type="match status" value="1"/>
</dbReference>
<dbReference type="GO" id="GO:0019843">
    <property type="term" value="F:rRNA binding"/>
    <property type="evidence" value="ECO:0007669"/>
    <property type="project" value="UniProtKB-UniRule"/>
</dbReference>
<dbReference type="Proteomes" id="UP000643701">
    <property type="component" value="Unassembled WGS sequence"/>
</dbReference>
<dbReference type="GO" id="GO:0003735">
    <property type="term" value="F:structural constituent of ribosome"/>
    <property type="evidence" value="ECO:0007669"/>
    <property type="project" value="InterPro"/>
</dbReference>
<evidence type="ECO:0000256" key="2">
    <source>
        <dbReference type="ARBA" id="ARBA00022980"/>
    </source>
</evidence>
<dbReference type="GO" id="GO:0006412">
    <property type="term" value="P:translation"/>
    <property type="evidence" value="ECO:0007669"/>
    <property type="project" value="UniProtKB-UniRule"/>
</dbReference>
<dbReference type="InterPro" id="IPR005825">
    <property type="entry name" value="Ribosomal_uL24_CS"/>
</dbReference>
<dbReference type="SMART" id="SM00739">
    <property type="entry name" value="KOW"/>
    <property type="match status" value="1"/>
</dbReference>
<keyword evidence="5" id="KW-0694">RNA-binding</keyword>
<dbReference type="GO" id="GO:0005840">
    <property type="term" value="C:ribosome"/>
    <property type="evidence" value="ECO:0007669"/>
    <property type="project" value="UniProtKB-KW"/>
</dbReference>
<keyword evidence="2 5" id="KW-0689">Ribosomal protein</keyword>
<comment type="subunit">
    <text evidence="5">Part of the 50S ribosomal subunit.</text>
</comment>
<feature type="domain" description="KOW" evidence="7">
    <location>
        <begin position="5"/>
        <end position="32"/>
    </location>
</feature>
<comment type="function">
    <text evidence="5">One of two assembly initiator proteins, it binds directly to the 5'-end of the 23S rRNA, where it nucleates assembly of the 50S subunit.</text>
</comment>
<dbReference type="Gene3D" id="2.30.30.30">
    <property type="match status" value="1"/>
</dbReference>
<dbReference type="InterPro" id="IPR008991">
    <property type="entry name" value="Translation_prot_SH3-like_sf"/>
</dbReference>
<reference evidence="8" key="1">
    <citation type="submission" date="2020-03" db="EMBL/GenBank/DDBJ databases">
        <title>Psychroflexus Maritimus sp. nov., isolate from marine sediment.</title>
        <authorList>
            <person name="Zhong Y.-L."/>
        </authorList>
    </citation>
    <scope>NUCLEOTIDE SEQUENCE</scope>
    <source>
        <strain evidence="8">C1</strain>
    </source>
</reference>
<comment type="caution">
    <text evidence="8">The sequence shown here is derived from an EMBL/GenBank/DDBJ whole genome shotgun (WGS) entry which is preliminary data.</text>
</comment>
<dbReference type="HAMAP" id="MF_01326_B">
    <property type="entry name" value="Ribosomal_uL24_B"/>
    <property type="match status" value="1"/>
</dbReference>
<dbReference type="PROSITE" id="PS01108">
    <property type="entry name" value="RIBOSOMAL_L24"/>
    <property type="match status" value="1"/>
</dbReference>
<comment type="function">
    <text evidence="5">One of the proteins that surrounds the polypeptide exit tunnel on the outside of the subunit.</text>
</comment>
<evidence type="ECO:0000256" key="6">
    <source>
        <dbReference type="RuleBase" id="RU003477"/>
    </source>
</evidence>
<dbReference type="InterPro" id="IPR041988">
    <property type="entry name" value="Ribosomal_uL24_KOW"/>
</dbReference>
<evidence type="ECO:0000256" key="5">
    <source>
        <dbReference type="HAMAP-Rule" id="MF_01326"/>
    </source>
</evidence>
<dbReference type="NCBIfam" id="TIGR01079">
    <property type="entry name" value="rplX_bact"/>
    <property type="match status" value="1"/>
</dbReference>
<keyword evidence="5" id="KW-0699">rRNA-binding</keyword>